<feature type="compositionally biased region" description="Polar residues" evidence="1">
    <location>
        <begin position="221"/>
        <end position="231"/>
    </location>
</feature>
<feature type="compositionally biased region" description="Polar residues" evidence="1">
    <location>
        <begin position="170"/>
        <end position="211"/>
    </location>
</feature>
<feature type="compositionally biased region" description="Low complexity" evidence="1">
    <location>
        <begin position="91"/>
        <end position="110"/>
    </location>
</feature>
<dbReference type="Proteomes" id="UP001056012">
    <property type="component" value="Chromosome 5"/>
</dbReference>
<dbReference type="OrthoDB" id="5563016at2759"/>
<evidence type="ECO:0000256" key="1">
    <source>
        <dbReference type="SAM" id="MobiDB-lite"/>
    </source>
</evidence>
<keyword evidence="3" id="KW-1185">Reference proteome</keyword>
<feature type="compositionally biased region" description="Polar residues" evidence="1">
    <location>
        <begin position="30"/>
        <end position="41"/>
    </location>
</feature>
<name>A0A9Q9DUZ2_CURCL</name>
<feature type="compositionally biased region" description="Basic and acidic residues" evidence="1">
    <location>
        <begin position="121"/>
        <end position="131"/>
    </location>
</feature>
<feature type="compositionally biased region" description="Polar residues" evidence="1">
    <location>
        <begin position="56"/>
        <end position="89"/>
    </location>
</feature>
<dbReference type="GO" id="GO:0030036">
    <property type="term" value="P:actin cytoskeleton organization"/>
    <property type="evidence" value="ECO:0007669"/>
    <property type="project" value="TreeGrafter"/>
</dbReference>
<reference evidence="2" key="1">
    <citation type="submission" date="2021-12" db="EMBL/GenBank/DDBJ databases">
        <title>Curvularia clavata genome.</title>
        <authorList>
            <person name="Cao Y."/>
        </authorList>
    </citation>
    <scope>NUCLEOTIDE SEQUENCE</scope>
    <source>
        <strain evidence="2">Yc1106</strain>
    </source>
</reference>
<dbReference type="EMBL" id="CP089278">
    <property type="protein sequence ID" value="USP80317.1"/>
    <property type="molecule type" value="Genomic_DNA"/>
</dbReference>
<evidence type="ECO:0000313" key="3">
    <source>
        <dbReference type="Proteomes" id="UP001056012"/>
    </source>
</evidence>
<feature type="region of interest" description="Disordered" evidence="1">
    <location>
        <begin position="523"/>
        <end position="668"/>
    </location>
</feature>
<dbReference type="PANTHER" id="PTHR12751:SF18">
    <property type="entry name" value="PHOSPHATASE AND ACTIN REGULATOR 1"/>
    <property type="match status" value="1"/>
</dbReference>
<feature type="region of interest" description="Disordered" evidence="1">
    <location>
        <begin position="1"/>
        <end position="423"/>
    </location>
</feature>
<proteinExistence type="predicted"/>
<dbReference type="VEuPathDB" id="FungiDB:yc1106_07591"/>
<feature type="compositionally biased region" description="Polar residues" evidence="1">
    <location>
        <begin position="136"/>
        <end position="147"/>
    </location>
</feature>
<accession>A0A9Q9DUZ2</accession>
<evidence type="ECO:0000313" key="2">
    <source>
        <dbReference type="EMBL" id="USP80317.1"/>
    </source>
</evidence>
<feature type="compositionally biased region" description="Polar residues" evidence="1">
    <location>
        <begin position="609"/>
        <end position="619"/>
    </location>
</feature>
<sequence>MPYSPSDAYKNTPAQSSTATTQSQSRPSQMPRTQHSANSVPTGYRGTAAPIAPYAFSSTPQLRQENKPTSAPSPQVVQQQLPTSASQTRLGHPSHPSSSSDSTVSTSGSSNRSLAGPPAAAKDESDAKKLADNVAPSITLSSTNLDLSFSVGESPVKPSPGRYRRAPGRSDSSNSVPTGSTTPTQRSTSEGNPQTAPSPTTPNANSDATASPQPPRPLHNRANSADDSQVARTGGMDPAKRYRRRSFNGLEGDNITPSKASLQVTPATGQSAVPSQSATRPSSSGRTASRPPSSRSHERQGSVGSASSNNSSRSQSRPAVNTQRSYASVAGGNSAKAPETNRRQAPSPLSHPISPSESPAQAKPEPASSAAMQQLSAVNDKDKGMKSRLRRAFSFGSAAELRRASAENNISAERAKLRKGQYQNDEDAEQAAIIAKQEAAGIGAGIYSGQGGIGSTDNLSIQSAASSASVMLRKMGHGMKKGTKSIKGLFRPKSVIGVPAADGPIKPSVGQVSLVTVEAERHKVNVNAHPHEQTRGGTGYPRLERNSIDAGQTAEIVDPSAPGSDTTPRKSIVGSDRDRAEVLSSMKKGILKRRHPPFSRHDAQRLTKHTGTGTNSESGSPVIRPEDSSRSSSPATPKTEAGQARTDDYFTKPPRIHNGSTMSLPTTPHGIRNISFSPRIQFHDAWSPQDYDRRGDIATCNRLTPMLAQQIKEELNSFKMEMEVHELSKPHTHFF</sequence>
<protein>
    <recommendedName>
        <fullName evidence="4">Protein BNI4</fullName>
    </recommendedName>
</protein>
<feature type="compositionally biased region" description="Basic and acidic residues" evidence="1">
    <location>
        <begin position="523"/>
        <end position="534"/>
    </location>
</feature>
<feature type="compositionally biased region" description="Low complexity" evidence="1">
    <location>
        <begin position="301"/>
        <end position="317"/>
    </location>
</feature>
<feature type="compositionally biased region" description="Low complexity" evidence="1">
    <location>
        <begin position="12"/>
        <end position="29"/>
    </location>
</feature>
<evidence type="ECO:0008006" key="4">
    <source>
        <dbReference type="Google" id="ProtNLM"/>
    </source>
</evidence>
<organism evidence="2 3">
    <name type="scientific">Curvularia clavata</name>
    <dbReference type="NCBI Taxonomy" id="95742"/>
    <lineage>
        <taxon>Eukaryota</taxon>
        <taxon>Fungi</taxon>
        <taxon>Dikarya</taxon>
        <taxon>Ascomycota</taxon>
        <taxon>Pezizomycotina</taxon>
        <taxon>Dothideomycetes</taxon>
        <taxon>Pleosporomycetidae</taxon>
        <taxon>Pleosporales</taxon>
        <taxon>Pleosporineae</taxon>
        <taxon>Pleosporaceae</taxon>
        <taxon>Curvularia</taxon>
    </lineage>
</organism>
<dbReference type="AlphaFoldDB" id="A0A9Q9DUZ2"/>
<gene>
    <name evidence="2" type="ORF">yc1106_07591</name>
</gene>
<feature type="compositionally biased region" description="Polar residues" evidence="1">
    <location>
        <begin position="255"/>
        <end position="294"/>
    </location>
</feature>
<dbReference type="PANTHER" id="PTHR12751">
    <property type="entry name" value="PHOSPHATASE AND ACTIN REGULATOR PHACTR"/>
    <property type="match status" value="1"/>
</dbReference>
<feature type="compositionally biased region" description="Basic residues" evidence="1">
    <location>
        <begin position="589"/>
        <end position="598"/>
    </location>
</feature>
<dbReference type="GO" id="GO:0003779">
    <property type="term" value="F:actin binding"/>
    <property type="evidence" value="ECO:0007669"/>
    <property type="project" value="TreeGrafter"/>
</dbReference>